<accession>A0ABN7PGQ2</accession>
<keyword evidence="2" id="KW-1185">Reference proteome</keyword>
<name>A0ABN7PGQ2_TIMPD</name>
<dbReference type="EMBL" id="CAJPIN010036658">
    <property type="protein sequence ID" value="CAG2064758.1"/>
    <property type="molecule type" value="Genomic_DNA"/>
</dbReference>
<reference evidence="1" key="1">
    <citation type="submission" date="2021-03" db="EMBL/GenBank/DDBJ databases">
        <authorList>
            <person name="Tran Van P."/>
        </authorList>
    </citation>
    <scope>NUCLEOTIDE SEQUENCE</scope>
</reference>
<proteinExistence type="predicted"/>
<feature type="non-terminal residue" evidence="1">
    <location>
        <position position="1"/>
    </location>
</feature>
<sequence>CHLEAQLLQDQIVRQVELQNGESYVSDEEFSDALTSPLSPQKDFLPESTFGDIVGDPAEALKQTTQKLIRNVGNQDFWRNTLRCDIRNGLLNELVLLHSMEGCENYPFLVCKPTSPGSTGYESSTVNVPRALVWGSHLNVAQQAAIVHSVFYSVLLKNGTEVP</sequence>
<comment type="caution">
    <text evidence="1">The sequence shown here is derived from an EMBL/GenBank/DDBJ whole genome shotgun (WGS) entry which is preliminary data.</text>
</comment>
<feature type="non-terminal residue" evidence="1">
    <location>
        <position position="163"/>
    </location>
</feature>
<dbReference type="Proteomes" id="UP001153148">
    <property type="component" value="Unassembled WGS sequence"/>
</dbReference>
<evidence type="ECO:0000313" key="2">
    <source>
        <dbReference type="Proteomes" id="UP001153148"/>
    </source>
</evidence>
<organism evidence="1 2">
    <name type="scientific">Timema podura</name>
    <name type="common">Walking stick</name>
    <dbReference type="NCBI Taxonomy" id="61482"/>
    <lineage>
        <taxon>Eukaryota</taxon>
        <taxon>Metazoa</taxon>
        <taxon>Ecdysozoa</taxon>
        <taxon>Arthropoda</taxon>
        <taxon>Hexapoda</taxon>
        <taxon>Insecta</taxon>
        <taxon>Pterygota</taxon>
        <taxon>Neoptera</taxon>
        <taxon>Polyneoptera</taxon>
        <taxon>Phasmatodea</taxon>
        <taxon>Timematodea</taxon>
        <taxon>Timematoidea</taxon>
        <taxon>Timematidae</taxon>
        <taxon>Timema</taxon>
    </lineage>
</organism>
<gene>
    <name evidence="1" type="ORF">TPAB3V08_LOCUS11702</name>
</gene>
<protein>
    <submittedName>
        <fullName evidence="1">Uncharacterized protein</fullName>
    </submittedName>
</protein>
<evidence type="ECO:0000313" key="1">
    <source>
        <dbReference type="EMBL" id="CAG2064758.1"/>
    </source>
</evidence>